<evidence type="ECO:0000256" key="1">
    <source>
        <dbReference type="SAM" id="Coils"/>
    </source>
</evidence>
<dbReference type="OrthoDB" id="5015991at2759"/>
<feature type="coiled-coil region" evidence="1">
    <location>
        <begin position="156"/>
        <end position="183"/>
    </location>
</feature>
<evidence type="ECO:0000256" key="2">
    <source>
        <dbReference type="SAM" id="MobiDB-lite"/>
    </source>
</evidence>
<keyword evidence="4" id="KW-1185">Reference proteome</keyword>
<proteinExistence type="predicted"/>
<dbReference type="GeneID" id="35603617"/>
<name>A0A2D3VFE7_9PEZI</name>
<gene>
    <name evidence="3" type="ORF">RCC_08527</name>
</gene>
<keyword evidence="1" id="KW-0175">Coiled coil</keyword>
<feature type="compositionally biased region" description="Polar residues" evidence="2">
    <location>
        <begin position="1"/>
        <end position="15"/>
    </location>
</feature>
<evidence type="ECO:0000313" key="3">
    <source>
        <dbReference type="EMBL" id="CZT22821.1"/>
    </source>
</evidence>
<reference evidence="3 4" key="1">
    <citation type="submission" date="2016-03" db="EMBL/GenBank/DDBJ databases">
        <authorList>
            <person name="Ploux O."/>
        </authorList>
    </citation>
    <scope>NUCLEOTIDE SEQUENCE [LARGE SCALE GENOMIC DNA]</scope>
    <source>
        <strain evidence="3 4">URUG2</strain>
    </source>
</reference>
<organism evidence="3 4">
    <name type="scientific">Ramularia collo-cygni</name>
    <dbReference type="NCBI Taxonomy" id="112498"/>
    <lineage>
        <taxon>Eukaryota</taxon>
        <taxon>Fungi</taxon>
        <taxon>Dikarya</taxon>
        <taxon>Ascomycota</taxon>
        <taxon>Pezizomycotina</taxon>
        <taxon>Dothideomycetes</taxon>
        <taxon>Dothideomycetidae</taxon>
        <taxon>Mycosphaerellales</taxon>
        <taxon>Mycosphaerellaceae</taxon>
        <taxon>Ramularia</taxon>
    </lineage>
</organism>
<evidence type="ECO:0000313" key="4">
    <source>
        <dbReference type="Proteomes" id="UP000225277"/>
    </source>
</evidence>
<accession>A0A2D3VFE7</accession>
<dbReference type="RefSeq" id="XP_023629545.1">
    <property type="nucleotide sequence ID" value="XM_023773777.1"/>
</dbReference>
<feature type="region of interest" description="Disordered" evidence="2">
    <location>
        <begin position="1"/>
        <end position="31"/>
    </location>
</feature>
<dbReference type="Proteomes" id="UP000225277">
    <property type="component" value="Unassembled WGS sequence"/>
</dbReference>
<protein>
    <submittedName>
        <fullName evidence="3">Uncharacterized protein</fullName>
    </submittedName>
</protein>
<dbReference type="EMBL" id="FJUY01000014">
    <property type="protein sequence ID" value="CZT22821.1"/>
    <property type="molecule type" value="Genomic_DNA"/>
</dbReference>
<dbReference type="AlphaFoldDB" id="A0A2D3VFE7"/>
<sequence>MENINNGMDTTSASPATPPVHSYHRLHSPTGEGHCHQATLCTTQTSSSPAAVQHRWSLRTLPASLPSPKKEKKNRTPNSPNMCYYDNFKYACLDWKWGNFRQHCQKEYRTGETCGMKMIFQTIMLAEKCPSCEKIEKKLRRRAKALSDHARWAKDGSKFKASMEKALEEVAQLEREIRILQVEKDRRFAAVGNSRRN</sequence>